<dbReference type="UniPathway" id="UPA00060">
    <property type="reaction ID" value="UER00142"/>
</dbReference>
<feature type="binding site" evidence="1">
    <location>
        <position position="45"/>
    </location>
    <ligand>
        <name>Mg(2+)</name>
        <dbReference type="ChEBI" id="CHEBI:18420"/>
        <label>2</label>
    </ligand>
</feature>
<evidence type="ECO:0000256" key="1">
    <source>
        <dbReference type="HAMAP-Rule" id="MF_02128"/>
    </source>
</evidence>
<feature type="binding site" evidence="1">
    <location>
        <position position="216"/>
    </location>
    <ligand>
        <name>ATP</name>
        <dbReference type="ChEBI" id="CHEBI:30616"/>
    </ligand>
</feature>
<comment type="caution">
    <text evidence="1">Lacks conserved residue(s) required for the propagation of feature annotation.</text>
</comment>
<keyword evidence="1 4" id="KW-0808">Transferase</keyword>
<feature type="binding site" evidence="1">
    <location>
        <position position="264"/>
    </location>
    <ligand>
        <name>substrate</name>
    </ligand>
</feature>
<comment type="miscellaneous">
    <text evidence="1">Reaction mechanism of ThiL seems to utilize a direct, inline transfer of the gamma-phosphate of ATP to TMP rather than a phosphorylated enzyme intermediate.</text>
</comment>
<sequence length="325" mass="35950">MKDEFSLIRSITPKKVYHKELIQGIGDDSAIYTPIQNEHQIVCMDTMVEGVHFTEQTMSPYQIGWKALAVNLSDIAAMGGIPDYYLVSIAFSSVWYDQINEIYQGLADLAGRFNIDLIGGDTVSSDKLTITVTAIGHTFKRKYFLRSQAWPGDVILVTGTLGDSAAGLRILLGQIRGKDDEMERTLIKSHQLPFPLIEAGQLMAQMPYHSSLNDISDGLASEAGEIAEASGVKLIIDYPSLPKSDQLIQLDPKLQKEYSLFGGEDYQLLITAPESAVLEYQQAFKKAGIRLTRIGYVEEGSPSVYLIDGQDKAILSKKGYNHFTD</sequence>
<evidence type="ECO:0000313" key="4">
    <source>
        <dbReference type="EMBL" id="MTT30838.1"/>
    </source>
</evidence>
<dbReference type="PANTHER" id="PTHR30270:SF0">
    <property type="entry name" value="THIAMINE-MONOPHOSPHATE KINASE"/>
    <property type="match status" value="1"/>
</dbReference>
<dbReference type="NCBIfam" id="TIGR01379">
    <property type="entry name" value="thiL"/>
    <property type="match status" value="1"/>
</dbReference>
<dbReference type="InterPro" id="IPR036921">
    <property type="entry name" value="PurM-like_N_sf"/>
</dbReference>
<dbReference type="InterPro" id="IPR036676">
    <property type="entry name" value="PurM-like_C_sf"/>
</dbReference>
<feature type="binding site" evidence="1">
    <location>
        <position position="121"/>
    </location>
    <ligand>
        <name>Mg(2+)</name>
        <dbReference type="ChEBI" id="CHEBI:18420"/>
        <label>1</label>
    </ligand>
</feature>
<protein>
    <recommendedName>
        <fullName evidence="1">Thiamine-monophosphate kinase</fullName>
        <shortName evidence="1">TMP kinase</shortName>
        <shortName evidence="1">Thiamine-phosphate kinase</shortName>
        <ecNumber evidence="1">2.7.4.16</ecNumber>
    </recommendedName>
</protein>
<feature type="binding site" evidence="1">
    <location>
        <position position="52"/>
    </location>
    <ligand>
        <name>substrate</name>
    </ligand>
</feature>
<feature type="binding site" evidence="1">
    <location>
        <position position="320"/>
    </location>
    <ligand>
        <name>substrate</name>
    </ligand>
</feature>
<dbReference type="CDD" id="cd02194">
    <property type="entry name" value="ThiL"/>
    <property type="match status" value="1"/>
</dbReference>
<dbReference type="Pfam" id="PF02769">
    <property type="entry name" value="AIRS_C"/>
    <property type="match status" value="1"/>
</dbReference>
<dbReference type="AlphaFoldDB" id="A0A6N8CMJ2"/>
<feature type="domain" description="PurM-like N-terminal" evidence="2">
    <location>
        <begin position="26"/>
        <end position="137"/>
    </location>
</feature>
<reference evidence="4 5" key="1">
    <citation type="submission" date="2019-11" db="EMBL/GenBank/DDBJ databases">
        <title>Terrilactibacillus tamarindus sp. nov. BCM23-1 isolated from bark of Tamarindus indica.</title>
        <authorList>
            <person name="Kingkaew E."/>
            <person name="Tanasupawat S."/>
        </authorList>
    </citation>
    <scope>NUCLEOTIDE SEQUENCE [LARGE SCALE GENOMIC DNA]</scope>
    <source>
        <strain evidence="4 5">BCM23-1</strain>
    </source>
</reference>
<dbReference type="Gene3D" id="3.30.1330.10">
    <property type="entry name" value="PurM-like, N-terminal domain"/>
    <property type="match status" value="1"/>
</dbReference>
<feature type="binding site" evidence="1">
    <location>
        <position position="74"/>
    </location>
    <ligand>
        <name>Mg(2+)</name>
        <dbReference type="ChEBI" id="CHEBI:18420"/>
        <label>3</label>
    </ligand>
</feature>
<dbReference type="SUPFAM" id="SSF55326">
    <property type="entry name" value="PurM N-terminal domain-like"/>
    <property type="match status" value="1"/>
</dbReference>
<dbReference type="Pfam" id="PF00586">
    <property type="entry name" value="AIRS"/>
    <property type="match status" value="1"/>
</dbReference>
<feature type="binding site" evidence="1">
    <location>
        <position position="74"/>
    </location>
    <ligand>
        <name>Mg(2+)</name>
        <dbReference type="ChEBI" id="CHEBI:18420"/>
        <label>2</label>
    </ligand>
</feature>
<keyword evidence="1" id="KW-0784">Thiamine biosynthesis</keyword>
<dbReference type="PIRSF" id="PIRSF005303">
    <property type="entry name" value="Thiam_monoph_kin"/>
    <property type="match status" value="1"/>
</dbReference>
<feature type="domain" description="PurM-like C-terminal" evidence="3">
    <location>
        <begin position="151"/>
        <end position="301"/>
    </location>
</feature>
<keyword evidence="1 4" id="KW-0418">Kinase</keyword>
<comment type="similarity">
    <text evidence="1">Belongs to the thiamine-monophosphate kinase family.</text>
</comment>
<dbReference type="GO" id="GO:0005524">
    <property type="term" value="F:ATP binding"/>
    <property type="evidence" value="ECO:0007669"/>
    <property type="project" value="UniProtKB-UniRule"/>
</dbReference>
<organism evidence="4 5">
    <name type="scientific">Terrilactibacillus tamarindi</name>
    <dbReference type="NCBI Taxonomy" id="2599694"/>
    <lineage>
        <taxon>Bacteria</taxon>
        <taxon>Bacillati</taxon>
        <taxon>Bacillota</taxon>
        <taxon>Bacilli</taxon>
        <taxon>Bacillales</taxon>
        <taxon>Bacillaceae</taxon>
        <taxon>Terrilactibacillus</taxon>
    </lineage>
</organism>
<keyword evidence="1" id="KW-0067">ATP-binding</keyword>
<feature type="binding site" evidence="1">
    <location>
        <position position="74"/>
    </location>
    <ligand>
        <name>Mg(2+)</name>
        <dbReference type="ChEBI" id="CHEBI:18420"/>
        <label>4</label>
    </ligand>
</feature>
<dbReference type="EMBL" id="WNHB01000002">
    <property type="protein sequence ID" value="MTT30838.1"/>
    <property type="molecule type" value="Genomic_DNA"/>
</dbReference>
<dbReference type="GO" id="GO:0009229">
    <property type="term" value="P:thiamine diphosphate biosynthetic process"/>
    <property type="evidence" value="ECO:0007669"/>
    <property type="project" value="UniProtKB-UniRule"/>
</dbReference>
<dbReference type="InterPro" id="IPR010918">
    <property type="entry name" value="PurM-like_C_dom"/>
</dbReference>
<feature type="binding site" evidence="1">
    <location>
        <position position="217"/>
    </location>
    <ligand>
        <name>Mg(2+)</name>
        <dbReference type="ChEBI" id="CHEBI:18420"/>
        <label>5</label>
    </ligand>
</feature>
<dbReference type="SUPFAM" id="SSF56042">
    <property type="entry name" value="PurM C-terminal domain-like"/>
    <property type="match status" value="1"/>
</dbReference>
<evidence type="ECO:0000313" key="5">
    <source>
        <dbReference type="Proteomes" id="UP000440978"/>
    </source>
</evidence>
<proteinExistence type="inferred from homology"/>
<dbReference type="InterPro" id="IPR016188">
    <property type="entry name" value="PurM-like_N"/>
</dbReference>
<dbReference type="GO" id="GO:0000287">
    <property type="term" value="F:magnesium ion binding"/>
    <property type="evidence" value="ECO:0007669"/>
    <property type="project" value="UniProtKB-UniRule"/>
</dbReference>
<keyword evidence="1" id="KW-0547">Nucleotide-binding</keyword>
<feature type="binding site" evidence="1">
    <location>
        <position position="146"/>
    </location>
    <ligand>
        <name>ATP</name>
        <dbReference type="ChEBI" id="CHEBI:30616"/>
    </ligand>
</feature>
<comment type="function">
    <text evidence="1">Catalyzes the ATP-dependent phosphorylation of thiamine-monophosphate (TMP) to form thiamine-pyrophosphate (TPP), the active form of vitamin B1.</text>
</comment>
<keyword evidence="1" id="KW-0460">Magnesium</keyword>
<dbReference type="HAMAP" id="MF_02128">
    <property type="entry name" value="TMP_kinase"/>
    <property type="match status" value="1"/>
</dbReference>
<feature type="binding site" evidence="1">
    <location>
        <position position="214"/>
    </location>
    <ligand>
        <name>Mg(2+)</name>
        <dbReference type="ChEBI" id="CHEBI:18420"/>
        <label>3</label>
    </ligand>
</feature>
<evidence type="ECO:0000259" key="2">
    <source>
        <dbReference type="Pfam" id="PF00586"/>
    </source>
</evidence>
<keyword evidence="5" id="KW-1185">Reference proteome</keyword>
<evidence type="ECO:0000259" key="3">
    <source>
        <dbReference type="Pfam" id="PF02769"/>
    </source>
</evidence>
<comment type="catalytic activity">
    <reaction evidence="1">
        <text>thiamine phosphate + ATP = thiamine diphosphate + ADP</text>
        <dbReference type="Rhea" id="RHEA:15913"/>
        <dbReference type="ChEBI" id="CHEBI:30616"/>
        <dbReference type="ChEBI" id="CHEBI:37575"/>
        <dbReference type="ChEBI" id="CHEBI:58937"/>
        <dbReference type="ChEBI" id="CHEBI:456216"/>
        <dbReference type="EC" id="2.7.4.16"/>
    </reaction>
</comment>
<dbReference type="PANTHER" id="PTHR30270">
    <property type="entry name" value="THIAMINE-MONOPHOSPHATE KINASE"/>
    <property type="match status" value="1"/>
</dbReference>
<feature type="binding site" evidence="1">
    <location>
        <position position="28"/>
    </location>
    <ligand>
        <name>Mg(2+)</name>
        <dbReference type="ChEBI" id="CHEBI:18420"/>
        <label>4</label>
    </ligand>
</feature>
<accession>A0A6N8CMJ2</accession>
<feature type="binding site" evidence="1">
    <location>
        <begin position="120"/>
        <end position="121"/>
    </location>
    <ligand>
        <name>ATP</name>
        <dbReference type="ChEBI" id="CHEBI:30616"/>
    </ligand>
</feature>
<comment type="pathway">
    <text evidence="1">Cofactor biosynthesis; thiamine diphosphate biosynthesis; thiamine diphosphate from thiamine phosphate: step 1/1.</text>
</comment>
<dbReference type="Gene3D" id="3.90.650.10">
    <property type="entry name" value="PurM-like C-terminal domain"/>
    <property type="match status" value="1"/>
</dbReference>
<dbReference type="GO" id="GO:0009228">
    <property type="term" value="P:thiamine biosynthetic process"/>
    <property type="evidence" value="ECO:0007669"/>
    <property type="project" value="UniProtKB-KW"/>
</dbReference>
<feature type="binding site" evidence="1">
    <location>
        <position position="28"/>
    </location>
    <ligand>
        <name>Mg(2+)</name>
        <dbReference type="ChEBI" id="CHEBI:18420"/>
        <label>3</label>
    </ligand>
</feature>
<dbReference type="GO" id="GO:0009030">
    <property type="term" value="F:thiamine-phosphate kinase activity"/>
    <property type="evidence" value="ECO:0007669"/>
    <property type="project" value="UniProtKB-UniRule"/>
</dbReference>
<comment type="caution">
    <text evidence="4">The sequence shown here is derived from an EMBL/GenBank/DDBJ whole genome shotgun (WGS) entry which is preliminary data.</text>
</comment>
<dbReference type="InterPro" id="IPR006283">
    <property type="entry name" value="ThiL-like"/>
</dbReference>
<keyword evidence="1" id="KW-0479">Metal-binding</keyword>
<gene>
    <name evidence="1 4" type="primary">thiL</name>
    <name evidence="4" type="ORF">GMB86_02270</name>
</gene>
<name>A0A6N8CMJ2_9BACI</name>
<dbReference type="EC" id="2.7.4.16" evidence="1"/>
<dbReference type="Proteomes" id="UP000440978">
    <property type="component" value="Unassembled WGS sequence"/>
</dbReference>
<feature type="binding site" evidence="1">
    <location>
        <position position="103"/>
    </location>
    <ligand>
        <name>ATP</name>
        <dbReference type="ChEBI" id="CHEBI:30616"/>
    </ligand>
</feature>
<feature type="binding site" evidence="1">
    <location>
        <position position="45"/>
    </location>
    <ligand>
        <name>Mg(2+)</name>
        <dbReference type="ChEBI" id="CHEBI:18420"/>
        <label>1</label>
    </ligand>
</feature>
<dbReference type="RefSeq" id="WP_329602710.1">
    <property type="nucleotide sequence ID" value="NZ_WNHB01000002.1"/>
</dbReference>